<dbReference type="OrthoDB" id="9768147at2"/>
<dbReference type="STRING" id="623281.SAMN05421747_104183"/>
<dbReference type="AlphaFoldDB" id="A0A1I1GL74"/>
<dbReference type="Gene3D" id="2.60.40.1120">
    <property type="entry name" value="Carboxypeptidase-like, regulatory domain"/>
    <property type="match status" value="1"/>
</dbReference>
<dbReference type="GO" id="GO:0015344">
    <property type="term" value="F:siderophore uptake transmembrane transporter activity"/>
    <property type="evidence" value="ECO:0007669"/>
    <property type="project" value="TreeGrafter"/>
</dbReference>
<keyword evidence="7" id="KW-0732">Signal</keyword>
<dbReference type="GO" id="GO:0044718">
    <property type="term" value="P:siderophore transmembrane transport"/>
    <property type="evidence" value="ECO:0007669"/>
    <property type="project" value="TreeGrafter"/>
</dbReference>
<keyword evidence="10" id="KW-1185">Reference proteome</keyword>
<dbReference type="Gene3D" id="2.40.170.20">
    <property type="entry name" value="TonB-dependent receptor, beta-barrel domain"/>
    <property type="match status" value="1"/>
</dbReference>
<evidence type="ECO:0000256" key="2">
    <source>
        <dbReference type="ARBA" id="ARBA00022448"/>
    </source>
</evidence>
<evidence type="ECO:0000313" key="10">
    <source>
        <dbReference type="Proteomes" id="UP000199577"/>
    </source>
</evidence>
<dbReference type="GO" id="GO:0009279">
    <property type="term" value="C:cell outer membrane"/>
    <property type="evidence" value="ECO:0007669"/>
    <property type="project" value="UniProtKB-SubCell"/>
</dbReference>
<keyword evidence="2" id="KW-0813">Transport</keyword>
<dbReference type="RefSeq" id="WP_090972594.1">
    <property type="nucleotide sequence ID" value="NZ_FOLL01000004.1"/>
</dbReference>
<dbReference type="InterPro" id="IPR057601">
    <property type="entry name" value="Oar-like_b-barrel"/>
</dbReference>
<evidence type="ECO:0000256" key="5">
    <source>
        <dbReference type="ARBA" id="ARBA00023136"/>
    </source>
</evidence>
<sequence length="1073" mass="118336">MKKFLLIMVVFWVTVGATHAQVTTSSMTGSVLQANGQAFAGATVKATHVPSGTVYSTTTNESGRFNLANLRVGGPYRVEVTYVGQSPEVYEDIHLQLGQPYVLNALMSDGTTALDEVTVSADRQQGVKTGVSTIVSRQKIEEMPAISRSITDLTKLTPQANSQGDGFSFVGRNSLFNSLTLDGAQMNNAFGLSALPGGQTGAQPFSLDAIETIQINLSPYDVKQGGFTGAGVNAVTKSGNNTLSGSVYTYYKNQDLQGYTVDGVKLPKNESYTNRQFGVRIGGPIIKDKLFFFVNGEITRRTTPGTTILANRGTEGPNISRVLASDLDRVRDVLINNFGYNPGVYEGYDNLQQADNLTARFDWNIDAQHKMTLRYNYLSSFRDINPSTSNSRGGRGPSLTSMIYDGLRYRQYNNINSITAELNSSFNSRTANNLQIVYTAFRDYREPISGAFPLVDIEDGAGANYISFGSEPFSGLNELNQDIFTLTNNFNLFSGNHTFTFGGSLGYQKYANAFAQFFNGQFRYNTVDDFIAAANGDGSVTPLLYQLTYSAVEGVSRPFAEFSMMPIALYAQDEWFVKPNFKLSYGIRADIPVYTAKISSNPIVNAMTFRDGERLDVGQLPKTRVLMSPRVGFDWDVYQDRSLIVRGGSGVFTGGLPGVWLTNQAGNTGLTFGQDFLNNPANRPFDPDPSAYIPSNPTVPSTFAINMTANDFRLPQIWRSNLAVEYLLPAGIRASLEGIYTKSINEVFHRDANLRTPAGQYSGTGDNRDYFQGGGTASRINENITNAIVMDNTNQGYAYNITAQLQKQFGRYGDAMLAYTYSDARDITSNPGSQANSAYVGNAIVNDPNNPVLAYSSFLVRNRVVAGININFNITRNLPSKIGLFYEGRPAGDNFGNTRFNYVVAGDILNTGGRFSNSLIYVPRDRNDIVLVDITGDNPESADAQWQRLDAYIEQDDYLKTRRGNYAERNGGEYPWMNRFDIRYIQELTGVISGKNTHRLQVSLDIINVGNLLNSSWGVVQMPNMTNFLQFRGVQSSTPTYTVNQNLEASTFRNNTSIDSRYQIQLGLRYIFN</sequence>
<feature type="domain" description="TonB-dependent transporter Oar-like beta-barrel" evidence="8">
    <location>
        <begin position="350"/>
        <end position="1014"/>
    </location>
</feature>
<keyword evidence="4" id="KW-0812">Transmembrane</keyword>
<dbReference type="Proteomes" id="UP000199577">
    <property type="component" value="Unassembled WGS sequence"/>
</dbReference>
<evidence type="ECO:0000256" key="6">
    <source>
        <dbReference type="ARBA" id="ARBA00023237"/>
    </source>
</evidence>
<feature type="signal peptide" evidence="7">
    <location>
        <begin position="1"/>
        <end position="20"/>
    </location>
</feature>
<dbReference type="Pfam" id="PF25183">
    <property type="entry name" value="OMP_b-brl_4"/>
    <property type="match status" value="2"/>
</dbReference>
<keyword evidence="9" id="KW-0675">Receptor</keyword>
<feature type="chain" id="PRO_5011755736" evidence="7">
    <location>
        <begin position="21"/>
        <end position="1073"/>
    </location>
</feature>
<protein>
    <submittedName>
        <fullName evidence="9">TonB-dependent Receptor Plug Domain</fullName>
    </submittedName>
</protein>
<evidence type="ECO:0000256" key="4">
    <source>
        <dbReference type="ARBA" id="ARBA00022692"/>
    </source>
</evidence>
<evidence type="ECO:0000256" key="3">
    <source>
        <dbReference type="ARBA" id="ARBA00022452"/>
    </source>
</evidence>
<feature type="domain" description="TonB-dependent transporter Oar-like beta-barrel" evidence="8">
    <location>
        <begin position="235"/>
        <end position="308"/>
    </location>
</feature>
<gene>
    <name evidence="9" type="ORF">SAMN05421747_104183</name>
</gene>
<comment type="subcellular location">
    <subcellularLocation>
        <location evidence="1">Cell outer membrane</location>
        <topology evidence="1">Multi-pass membrane protein</topology>
    </subcellularLocation>
</comment>
<accession>A0A1I1GL74</accession>
<organism evidence="9 10">
    <name type="scientific">Parapedobacter composti</name>
    <dbReference type="NCBI Taxonomy" id="623281"/>
    <lineage>
        <taxon>Bacteria</taxon>
        <taxon>Pseudomonadati</taxon>
        <taxon>Bacteroidota</taxon>
        <taxon>Sphingobacteriia</taxon>
        <taxon>Sphingobacteriales</taxon>
        <taxon>Sphingobacteriaceae</taxon>
        <taxon>Parapedobacter</taxon>
    </lineage>
</organism>
<evidence type="ECO:0000313" key="9">
    <source>
        <dbReference type="EMBL" id="SFC10618.1"/>
    </source>
</evidence>
<evidence type="ECO:0000259" key="8">
    <source>
        <dbReference type="Pfam" id="PF25183"/>
    </source>
</evidence>
<dbReference type="InterPro" id="IPR008969">
    <property type="entry name" value="CarboxyPept-like_regulatory"/>
</dbReference>
<dbReference type="PANTHER" id="PTHR30069:SF46">
    <property type="entry name" value="OAR PROTEIN"/>
    <property type="match status" value="1"/>
</dbReference>
<dbReference type="SUPFAM" id="SSF56935">
    <property type="entry name" value="Porins"/>
    <property type="match status" value="1"/>
</dbReference>
<keyword evidence="3" id="KW-1134">Transmembrane beta strand</keyword>
<evidence type="ECO:0000256" key="7">
    <source>
        <dbReference type="SAM" id="SignalP"/>
    </source>
</evidence>
<dbReference type="SUPFAM" id="SSF49464">
    <property type="entry name" value="Carboxypeptidase regulatory domain-like"/>
    <property type="match status" value="1"/>
</dbReference>
<reference evidence="9 10" key="1">
    <citation type="submission" date="2016-10" db="EMBL/GenBank/DDBJ databases">
        <authorList>
            <person name="de Groot N.N."/>
        </authorList>
    </citation>
    <scope>NUCLEOTIDE SEQUENCE [LARGE SCALE GENOMIC DNA]</scope>
    <source>
        <strain evidence="9 10">DSM 22900</strain>
    </source>
</reference>
<keyword evidence="6" id="KW-0998">Cell outer membrane</keyword>
<evidence type="ECO:0000256" key="1">
    <source>
        <dbReference type="ARBA" id="ARBA00004571"/>
    </source>
</evidence>
<dbReference type="PANTHER" id="PTHR30069">
    <property type="entry name" value="TONB-DEPENDENT OUTER MEMBRANE RECEPTOR"/>
    <property type="match status" value="1"/>
</dbReference>
<keyword evidence="5" id="KW-0472">Membrane</keyword>
<dbReference type="InterPro" id="IPR036942">
    <property type="entry name" value="Beta-barrel_TonB_sf"/>
</dbReference>
<name>A0A1I1GL74_9SPHI</name>
<dbReference type="EMBL" id="FOLL01000004">
    <property type="protein sequence ID" value="SFC10618.1"/>
    <property type="molecule type" value="Genomic_DNA"/>
</dbReference>
<dbReference type="InterPro" id="IPR039426">
    <property type="entry name" value="TonB-dep_rcpt-like"/>
</dbReference>
<proteinExistence type="predicted"/>
<dbReference type="Pfam" id="PF13620">
    <property type="entry name" value="CarboxypepD_reg"/>
    <property type="match status" value="1"/>
</dbReference>